<gene>
    <name evidence="1" type="ORF">PsorP6_010535</name>
</gene>
<protein>
    <submittedName>
        <fullName evidence="1">Uncharacterized protein</fullName>
    </submittedName>
</protein>
<organism evidence="1 2">
    <name type="scientific">Peronosclerospora sorghi</name>
    <dbReference type="NCBI Taxonomy" id="230839"/>
    <lineage>
        <taxon>Eukaryota</taxon>
        <taxon>Sar</taxon>
        <taxon>Stramenopiles</taxon>
        <taxon>Oomycota</taxon>
        <taxon>Peronosporomycetes</taxon>
        <taxon>Peronosporales</taxon>
        <taxon>Peronosporaceae</taxon>
        <taxon>Peronosclerospora</taxon>
    </lineage>
</organism>
<evidence type="ECO:0000313" key="1">
    <source>
        <dbReference type="EMBL" id="KAI9910183.1"/>
    </source>
</evidence>
<reference evidence="1 2" key="1">
    <citation type="journal article" date="2022" name="bioRxiv">
        <title>The genome of the oomycete Peronosclerospora sorghi, a cosmopolitan pathogen of maize and sorghum, is inflated with dispersed pseudogenes.</title>
        <authorList>
            <person name="Fletcher K."/>
            <person name="Martin F."/>
            <person name="Isakeit T."/>
            <person name="Cavanaugh K."/>
            <person name="Magill C."/>
            <person name="Michelmore R."/>
        </authorList>
    </citation>
    <scope>NUCLEOTIDE SEQUENCE [LARGE SCALE GENOMIC DNA]</scope>
    <source>
        <strain evidence="1">P6</strain>
    </source>
</reference>
<comment type="caution">
    <text evidence="1">The sequence shown here is derived from an EMBL/GenBank/DDBJ whole genome shotgun (WGS) entry which is preliminary data.</text>
</comment>
<accession>A0ACC0VWH3</accession>
<proteinExistence type="predicted"/>
<keyword evidence="2" id="KW-1185">Reference proteome</keyword>
<sequence>MLLDWLTFDDRLGGLALTQPDRAGYAASQHPGSEPHTFPVPIPHDDDCTPGRAGDMLPVGAAEAPTTIAAVPMEMDHVATGRREKPDTHHI</sequence>
<name>A0ACC0VWH3_9STRA</name>
<evidence type="ECO:0000313" key="2">
    <source>
        <dbReference type="Proteomes" id="UP001163321"/>
    </source>
</evidence>
<dbReference type="EMBL" id="CM047585">
    <property type="protein sequence ID" value="KAI9910183.1"/>
    <property type="molecule type" value="Genomic_DNA"/>
</dbReference>
<dbReference type="Proteomes" id="UP001163321">
    <property type="component" value="Chromosome 6"/>
</dbReference>